<feature type="transmembrane region" description="Helical" evidence="1">
    <location>
        <begin position="31"/>
        <end position="53"/>
    </location>
</feature>
<reference evidence="3" key="1">
    <citation type="submission" date="2020-05" db="EMBL/GenBank/DDBJ databases">
        <authorList>
            <person name="Chiriac C."/>
            <person name="Salcher M."/>
            <person name="Ghai R."/>
            <person name="Kavagutti S V."/>
        </authorList>
    </citation>
    <scope>NUCLEOTIDE SEQUENCE</scope>
</reference>
<name>A0A6J6P6C0_9ZZZZ</name>
<feature type="transmembrane region" description="Helical" evidence="1">
    <location>
        <begin position="146"/>
        <end position="166"/>
    </location>
</feature>
<dbReference type="InterPro" id="IPR037185">
    <property type="entry name" value="EmrE-like"/>
</dbReference>
<dbReference type="EMBL" id="CAEZXK010000048">
    <property type="protein sequence ID" value="CAB4694266.1"/>
    <property type="molecule type" value="Genomic_DNA"/>
</dbReference>
<dbReference type="Pfam" id="PF00892">
    <property type="entry name" value="EamA"/>
    <property type="match status" value="1"/>
</dbReference>
<feature type="transmembrane region" description="Helical" evidence="1">
    <location>
        <begin position="172"/>
        <end position="193"/>
    </location>
</feature>
<feature type="domain" description="EamA" evidence="2">
    <location>
        <begin position="145"/>
        <end position="285"/>
    </location>
</feature>
<protein>
    <submittedName>
        <fullName evidence="3">Unannotated protein</fullName>
    </submittedName>
</protein>
<sequence length="288" mass="29575">MLTVILGFTTAVVYGFADFFGAIASRKLSSVLVTAVAGIVGFFFLLTMIPFFGATFSQAAVVAGVAAGVASAIGITALYASLAIGPISIISPFGAVLGALVPLTFGFFIGDRFGPLGWLALALILIAVVLVGFVPGADVRLPSAKGLALAFVAGAGIGTILIALKFSPTDSGLASVLVMRLVSAGLLNILLLATWLRLRRRNGSSPKSIIAGKFWWAVIAAGIFDSSANIFFTLALRSGSISVVSVLTALYPLGTIILARLILKERIARIQMFGVLLALSGSAILGVA</sequence>
<organism evidence="3">
    <name type="scientific">freshwater metagenome</name>
    <dbReference type="NCBI Taxonomy" id="449393"/>
    <lineage>
        <taxon>unclassified sequences</taxon>
        <taxon>metagenomes</taxon>
        <taxon>ecological metagenomes</taxon>
    </lineage>
</organism>
<keyword evidence="1" id="KW-0812">Transmembrane</keyword>
<evidence type="ECO:0000313" key="3">
    <source>
        <dbReference type="EMBL" id="CAB4694266.1"/>
    </source>
</evidence>
<dbReference type="SUPFAM" id="SSF103481">
    <property type="entry name" value="Multidrug resistance efflux transporter EmrE"/>
    <property type="match status" value="2"/>
</dbReference>
<keyword evidence="1" id="KW-0472">Membrane</keyword>
<evidence type="ECO:0000256" key="1">
    <source>
        <dbReference type="SAM" id="Phobius"/>
    </source>
</evidence>
<feature type="transmembrane region" description="Helical" evidence="1">
    <location>
        <begin position="214"/>
        <end position="235"/>
    </location>
</feature>
<dbReference type="AlphaFoldDB" id="A0A6J6P6C0"/>
<feature type="transmembrane region" description="Helical" evidence="1">
    <location>
        <begin position="89"/>
        <end position="110"/>
    </location>
</feature>
<proteinExistence type="predicted"/>
<dbReference type="GO" id="GO:0016020">
    <property type="term" value="C:membrane"/>
    <property type="evidence" value="ECO:0007669"/>
    <property type="project" value="InterPro"/>
</dbReference>
<accession>A0A6J6P6C0</accession>
<feature type="transmembrane region" description="Helical" evidence="1">
    <location>
        <begin position="116"/>
        <end position="134"/>
    </location>
</feature>
<dbReference type="InterPro" id="IPR000620">
    <property type="entry name" value="EamA_dom"/>
</dbReference>
<feature type="transmembrane region" description="Helical" evidence="1">
    <location>
        <begin position="241"/>
        <end position="263"/>
    </location>
</feature>
<feature type="transmembrane region" description="Helical" evidence="1">
    <location>
        <begin position="270"/>
        <end position="287"/>
    </location>
</feature>
<feature type="transmembrane region" description="Helical" evidence="1">
    <location>
        <begin position="59"/>
        <end position="82"/>
    </location>
</feature>
<evidence type="ECO:0000259" key="2">
    <source>
        <dbReference type="Pfam" id="PF00892"/>
    </source>
</evidence>
<feature type="transmembrane region" description="Helical" evidence="1">
    <location>
        <begin position="6"/>
        <end position="24"/>
    </location>
</feature>
<keyword evidence="1" id="KW-1133">Transmembrane helix</keyword>
<gene>
    <name evidence="3" type="ORF">UFOPK2370_01155</name>
</gene>